<dbReference type="GO" id="GO:0110051">
    <property type="term" value="P:metabolite repair"/>
    <property type="evidence" value="ECO:0007669"/>
    <property type="project" value="TreeGrafter"/>
</dbReference>
<dbReference type="Proteomes" id="UP000198864">
    <property type="component" value="Unassembled WGS sequence"/>
</dbReference>
<dbReference type="HAMAP" id="MF_01965">
    <property type="entry name" value="NADHX_dehydratase"/>
    <property type="match status" value="1"/>
</dbReference>
<dbReference type="RefSeq" id="WP_091397691.1">
    <property type="nucleotide sequence ID" value="NZ_FMCR01000002.1"/>
</dbReference>
<name>A0A1C4VQE0_9ACTN</name>
<dbReference type="GO" id="GO:0046496">
    <property type="term" value="P:nicotinamide nucleotide metabolic process"/>
    <property type="evidence" value="ECO:0007669"/>
    <property type="project" value="UniProtKB-UniRule"/>
</dbReference>
<keyword evidence="4 6" id="KW-0520">NAD</keyword>
<dbReference type="GO" id="GO:0005524">
    <property type="term" value="F:ATP binding"/>
    <property type="evidence" value="ECO:0007669"/>
    <property type="project" value="UniProtKB-KW"/>
</dbReference>
<protein>
    <recommendedName>
        <fullName evidence="6">ADP-dependent (S)-NAD(P)H-hydrate dehydratase</fullName>
        <ecNumber evidence="6">4.2.1.136</ecNumber>
    </recommendedName>
    <alternativeName>
        <fullName evidence="6">ADP-dependent NAD(P)HX dehydratase</fullName>
    </alternativeName>
</protein>
<keyword evidence="3 6" id="KW-0521">NADP</keyword>
<gene>
    <name evidence="6" type="primary">nnrD</name>
    <name evidence="9" type="ORF">GA0070561_1958</name>
    <name evidence="8" type="ORF">GAR05_04270</name>
</gene>
<keyword evidence="11" id="KW-1185">Reference proteome</keyword>
<evidence type="ECO:0000256" key="1">
    <source>
        <dbReference type="ARBA" id="ARBA00022741"/>
    </source>
</evidence>
<dbReference type="EMBL" id="FMCR01000002">
    <property type="protein sequence ID" value="SCE86041.1"/>
    <property type="molecule type" value="Genomic_DNA"/>
</dbReference>
<reference evidence="8 11" key="2">
    <citation type="submission" date="2018-03" db="EMBL/GenBank/DDBJ databases">
        <title>Genomic framework for the identification of Micromonospora saelicesensis and Micromonospora noduli.</title>
        <authorList>
            <person name="Riesco R."/>
            <person name="Trujillo M.E."/>
        </authorList>
    </citation>
    <scope>NUCLEOTIDE SEQUENCE [LARGE SCALE GENOMIC DNA]</scope>
    <source>
        <strain evidence="8 11">GAR05</strain>
    </source>
</reference>
<dbReference type="STRING" id="285676.GA0070561_1958"/>
<feature type="binding site" evidence="6">
    <location>
        <position position="45"/>
    </location>
    <ligand>
        <name>(6S)-NADPHX</name>
        <dbReference type="ChEBI" id="CHEBI:64076"/>
    </ligand>
</feature>
<keyword evidence="2 6" id="KW-0067">ATP-binding</keyword>
<dbReference type="EMBL" id="PXXW01000034">
    <property type="protein sequence ID" value="RAN95605.1"/>
    <property type="molecule type" value="Genomic_DNA"/>
</dbReference>
<dbReference type="Proteomes" id="UP000249334">
    <property type="component" value="Unassembled WGS sequence"/>
</dbReference>
<comment type="catalytic activity">
    <reaction evidence="6">
        <text>(6S)-NADHX + ADP = AMP + phosphate + NADH + H(+)</text>
        <dbReference type="Rhea" id="RHEA:32223"/>
        <dbReference type="ChEBI" id="CHEBI:15378"/>
        <dbReference type="ChEBI" id="CHEBI:43474"/>
        <dbReference type="ChEBI" id="CHEBI:57945"/>
        <dbReference type="ChEBI" id="CHEBI:64074"/>
        <dbReference type="ChEBI" id="CHEBI:456215"/>
        <dbReference type="ChEBI" id="CHEBI:456216"/>
        <dbReference type="EC" id="4.2.1.136"/>
    </reaction>
</comment>
<evidence type="ECO:0000313" key="11">
    <source>
        <dbReference type="Proteomes" id="UP000249334"/>
    </source>
</evidence>
<comment type="cofactor">
    <cofactor evidence="6">
        <name>Mg(2+)</name>
        <dbReference type="ChEBI" id="CHEBI:18420"/>
    </cofactor>
</comment>
<dbReference type="Pfam" id="PF01256">
    <property type="entry name" value="Carb_kinase"/>
    <property type="match status" value="1"/>
</dbReference>
<feature type="domain" description="YjeF C-terminal" evidence="7">
    <location>
        <begin position="10"/>
        <end position="289"/>
    </location>
</feature>
<evidence type="ECO:0000256" key="6">
    <source>
        <dbReference type="HAMAP-Rule" id="MF_01965"/>
    </source>
</evidence>
<dbReference type="PANTHER" id="PTHR12592:SF0">
    <property type="entry name" value="ATP-DEPENDENT (S)-NAD(P)H-HYDRATE DEHYDRATASE"/>
    <property type="match status" value="1"/>
</dbReference>
<sequence length="289" mass="29317">MPSRSEVKVITPALLRDWALPVPVGGKESRGTVLVVGGSRFTPGAVLLAGVAALRAGAGVLQLAAAESTAAALSIQVPEALVIGLPETTDGAVAADRDGQLGDLVAQADVVAVGPGLKAIDETNRLLSLVLEAARPDTSLVLDAYALGALSHAPDLLVGSGRPVVLTPNVTEAGHLLGREPGDDLDAEAAELAARYEAVVSLYGHVAAPDGRGWREESGDAGLGTSGSGDVLAGLLAGLLSRGADPAQAACWGSFAHSVSGQRLIPRYGRIGFLARELLDEIPRTLAMV</sequence>
<dbReference type="Gene3D" id="3.40.1190.20">
    <property type="match status" value="1"/>
</dbReference>
<dbReference type="EC" id="4.2.1.136" evidence="6"/>
<dbReference type="InterPro" id="IPR000631">
    <property type="entry name" value="CARKD"/>
</dbReference>
<dbReference type="GO" id="GO:0052856">
    <property type="term" value="F:NAD(P)HX epimerase activity"/>
    <property type="evidence" value="ECO:0007669"/>
    <property type="project" value="TreeGrafter"/>
</dbReference>
<comment type="catalytic activity">
    <reaction evidence="6">
        <text>(6S)-NADPHX + ADP = AMP + phosphate + NADPH + H(+)</text>
        <dbReference type="Rhea" id="RHEA:32235"/>
        <dbReference type="ChEBI" id="CHEBI:15378"/>
        <dbReference type="ChEBI" id="CHEBI:43474"/>
        <dbReference type="ChEBI" id="CHEBI:57783"/>
        <dbReference type="ChEBI" id="CHEBI:64076"/>
        <dbReference type="ChEBI" id="CHEBI:456215"/>
        <dbReference type="ChEBI" id="CHEBI:456216"/>
        <dbReference type="EC" id="4.2.1.136"/>
    </reaction>
</comment>
<dbReference type="SUPFAM" id="SSF53613">
    <property type="entry name" value="Ribokinase-like"/>
    <property type="match status" value="1"/>
</dbReference>
<accession>A0A1C4VQE0</accession>
<comment type="subunit">
    <text evidence="6">Homotetramer.</text>
</comment>
<dbReference type="PROSITE" id="PS51383">
    <property type="entry name" value="YJEF_C_3"/>
    <property type="match status" value="1"/>
</dbReference>
<evidence type="ECO:0000256" key="5">
    <source>
        <dbReference type="ARBA" id="ARBA00023239"/>
    </source>
</evidence>
<keyword evidence="5 6" id="KW-0456">Lyase</keyword>
<feature type="binding site" evidence="6">
    <location>
        <position position="229"/>
    </location>
    <ligand>
        <name>AMP</name>
        <dbReference type="ChEBI" id="CHEBI:456215"/>
    </ligand>
</feature>
<dbReference type="GO" id="GO:0016301">
    <property type="term" value="F:kinase activity"/>
    <property type="evidence" value="ECO:0007669"/>
    <property type="project" value="UniProtKB-KW"/>
</dbReference>
<dbReference type="PANTHER" id="PTHR12592">
    <property type="entry name" value="ATP-DEPENDENT (S)-NAD(P)H-HYDRATE DEHYDRATASE FAMILY MEMBER"/>
    <property type="match status" value="1"/>
</dbReference>
<comment type="function">
    <text evidence="6">Catalyzes the dehydration of the S-form of NAD(P)HX at the expense of ADP, which is converted to AMP. Together with NAD(P)HX epimerase, which catalyzes the epimerization of the S- and R-forms, the enzyme allows the repair of both epimers of NAD(P)HX, a damaged form of NAD(P)H that is a result of enzymatic or heat-dependent hydration.</text>
</comment>
<evidence type="ECO:0000313" key="10">
    <source>
        <dbReference type="Proteomes" id="UP000198864"/>
    </source>
</evidence>
<dbReference type="CDD" id="cd01171">
    <property type="entry name" value="YXKO-related"/>
    <property type="match status" value="1"/>
</dbReference>
<evidence type="ECO:0000259" key="7">
    <source>
        <dbReference type="PROSITE" id="PS51383"/>
    </source>
</evidence>
<reference evidence="9 10" key="1">
    <citation type="submission" date="2016-06" db="EMBL/GenBank/DDBJ databases">
        <authorList>
            <person name="Kjaerup R.B."/>
            <person name="Dalgaard T.S."/>
            <person name="Juul-Madsen H.R."/>
        </authorList>
    </citation>
    <scope>NUCLEOTIDE SEQUENCE [LARGE SCALE GENOMIC DNA]</scope>
    <source>
        <strain evidence="9 10">DSM 44871</strain>
    </source>
</reference>
<evidence type="ECO:0000313" key="9">
    <source>
        <dbReference type="EMBL" id="SCE86041.1"/>
    </source>
</evidence>
<feature type="binding site" evidence="6">
    <location>
        <position position="116"/>
    </location>
    <ligand>
        <name>(6S)-NADPHX</name>
        <dbReference type="ChEBI" id="CHEBI:64076"/>
    </ligand>
</feature>
<comment type="caution">
    <text evidence="6">Lacks conserved residue(s) required for the propagation of feature annotation.</text>
</comment>
<keyword evidence="1 6" id="KW-0547">Nucleotide-binding</keyword>
<comment type="similarity">
    <text evidence="6">Belongs to the NnrD/CARKD family.</text>
</comment>
<proteinExistence type="inferred from homology"/>
<keyword evidence="9" id="KW-0808">Transferase</keyword>
<organism evidence="9 10">
    <name type="scientific">Micromonospora saelicesensis</name>
    <dbReference type="NCBI Taxonomy" id="285676"/>
    <lineage>
        <taxon>Bacteria</taxon>
        <taxon>Bacillati</taxon>
        <taxon>Actinomycetota</taxon>
        <taxon>Actinomycetes</taxon>
        <taxon>Micromonosporales</taxon>
        <taxon>Micromonosporaceae</taxon>
        <taxon>Micromonospora</taxon>
    </lineage>
</organism>
<dbReference type="NCBIfam" id="TIGR00196">
    <property type="entry name" value="yjeF_cterm"/>
    <property type="match status" value="1"/>
</dbReference>
<feature type="binding site" evidence="6">
    <location>
        <position position="230"/>
    </location>
    <ligand>
        <name>(6S)-NADPHX</name>
        <dbReference type="ChEBI" id="CHEBI:64076"/>
    </ligand>
</feature>
<evidence type="ECO:0000256" key="2">
    <source>
        <dbReference type="ARBA" id="ARBA00022840"/>
    </source>
</evidence>
<keyword evidence="9" id="KW-0418">Kinase</keyword>
<dbReference type="InterPro" id="IPR029056">
    <property type="entry name" value="Ribokinase-like"/>
</dbReference>
<evidence type="ECO:0000256" key="3">
    <source>
        <dbReference type="ARBA" id="ARBA00022857"/>
    </source>
</evidence>
<evidence type="ECO:0000256" key="4">
    <source>
        <dbReference type="ARBA" id="ARBA00023027"/>
    </source>
</evidence>
<dbReference type="GO" id="GO:0052855">
    <property type="term" value="F:ADP-dependent NAD(P)H-hydrate dehydratase activity"/>
    <property type="evidence" value="ECO:0007669"/>
    <property type="project" value="UniProtKB-UniRule"/>
</dbReference>
<evidence type="ECO:0000313" key="8">
    <source>
        <dbReference type="EMBL" id="RAN95605.1"/>
    </source>
</evidence>
<dbReference type="AlphaFoldDB" id="A0A1C4VQE0"/>